<proteinExistence type="predicted"/>
<evidence type="ECO:0000313" key="2">
    <source>
        <dbReference type="Proteomes" id="UP000052019"/>
    </source>
</evidence>
<dbReference type="PATRIC" id="fig|200450.4.peg.836"/>
<sequence length="79" mass="9124">MFSPFFKANAQWNESAWKNEQFDQLLLLARAETDDARRGTLYADRQTLVHDHCGIGVPVFICERNPERQFGAVQEAVLR</sequence>
<dbReference type="EMBL" id="JYLK01000014">
    <property type="protein sequence ID" value="KRP58668.1"/>
    <property type="molecule type" value="Genomic_DNA"/>
</dbReference>
<organism evidence="1 2">
    <name type="scientific">Pseudomonas trivialis</name>
    <dbReference type="NCBI Taxonomy" id="200450"/>
    <lineage>
        <taxon>Bacteria</taxon>
        <taxon>Pseudomonadati</taxon>
        <taxon>Pseudomonadota</taxon>
        <taxon>Gammaproteobacteria</taxon>
        <taxon>Pseudomonadales</taxon>
        <taxon>Pseudomonadaceae</taxon>
        <taxon>Pseudomonas</taxon>
    </lineage>
</organism>
<name>A0A0R2ZG06_9PSED</name>
<dbReference type="Gene3D" id="3.10.105.10">
    <property type="entry name" value="Dipeptide-binding Protein, Domain 3"/>
    <property type="match status" value="1"/>
</dbReference>
<dbReference type="Proteomes" id="UP000052019">
    <property type="component" value="Unassembled WGS sequence"/>
</dbReference>
<dbReference type="SUPFAM" id="SSF53850">
    <property type="entry name" value="Periplasmic binding protein-like II"/>
    <property type="match status" value="1"/>
</dbReference>
<accession>A0A0R2ZG06</accession>
<evidence type="ECO:0000313" key="1">
    <source>
        <dbReference type="EMBL" id="KRP58668.1"/>
    </source>
</evidence>
<protein>
    <submittedName>
        <fullName evidence="1">Uncharacterized protein</fullName>
    </submittedName>
</protein>
<reference evidence="1 2" key="1">
    <citation type="submission" date="2015-02" db="EMBL/GenBank/DDBJ databases">
        <title>Two Pseudomonas sp. nov. isolated from raw milk.</title>
        <authorList>
            <person name="Wenning M."/>
            <person name="von Neubeck M."/>
            <person name="Huptas C."/>
            <person name="Scherer S."/>
        </authorList>
    </citation>
    <scope>NUCLEOTIDE SEQUENCE [LARGE SCALE GENOMIC DNA]</scope>
    <source>
        <strain evidence="1 2">DSM 14937</strain>
    </source>
</reference>
<dbReference type="AlphaFoldDB" id="A0A0R2ZG06"/>
<comment type="caution">
    <text evidence="1">The sequence shown here is derived from an EMBL/GenBank/DDBJ whole genome shotgun (WGS) entry which is preliminary data.</text>
</comment>
<gene>
    <name evidence="1" type="ORF">TU79_19465</name>
</gene>